<accession>A0A3R8W5L0</accession>
<protein>
    <submittedName>
        <fullName evidence="2">DUF1329 domain-containing protein</fullName>
    </submittedName>
</protein>
<dbReference type="EMBL" id="RHRS01000001">
    <property type="protein sequence ID" value="RRW39241.1"/>
    <property type="molecule type" value="Genomic_DNA"/>
</dbReference>
<dbReference type="CDD" id="cd16329">
    <property type="entry name" value="LolA_like"/>
    <property type="match status" value="1"/>
</dbReference>
<dbReference type="Gene3D" id="2.50.20.10">
    <property type="entry name" value="Lipoprotein localisation LolA/LolB/LppX"/>
    <property type="match status" value="1"/>
</dbReference>
<feature type="chain" id="PRO_5018558133" evidence="1">
    <location>
        <begin position="21"/>
        <end position="455"/>
    </location>
</feature>
<dbReference type="Proteomes" id="UP000272833">
    <property type="component" value="Unassembled WGS sequence"/>
</dbReference>
<dbReference type="RefSeq" id="WP_125873270.1">
    <property type="nucleotide sequence ID" value="NZ_RHRS01000001.1"/>
</dbReference>
<comment type="caution">
    <text evidence="2">The sequence shown here is derived from an EMBL/GenBank/DDBJ whole genome shotgun (WGS) entry which is preliminary data.</text>
</comment>
<dbReference type="AlphaFoldDB" id="A0A3R8W5L0"/>
<keyword evidence="1" id="KW-0732">Signal</keyword>
<reference evidence="2 3" key="1">
    <citation type="submission" date="2018-10" db="EMBL/GenBank/DDBJ databases">
        <title>Transmission dynamics of multidrug resistant bacteria on intensive care unit surfaces.</title>
        <authorList>
            <person name="D'Souza A.W."/>
            <person name="Potter R.F."/>
            <person name="Wallace M."/>
            <person name="Shupe A."/>
            <person name="Patel S."/>
            <person name="Sun S."/>
            <person name="Gul D."/>
            <person name="Kwon J.H."/>
            <person name="Andleeb S."/>
            <person name="Burnham C.-A.D."/>
            <person name="Dantas G."/>
        </authorList>
    </citation>
    <scope>NUCLEOTIDE SEQUENCE [LARGE SCALE GENOMIC DNA]</scope>
    <source>
        <strain evidence="2 3">PO_271</strain>
    </source>
</reference>
<dbReference type="PROSITE" id="PS51257">
    <property type="entry name" value="PROKAR_LIPOPROTEIN"/>
    <property type="match status" value="1"/>
</dbReference>
<organism evidence="2 3">
    <name type="scientific">Ectopseudomonas oleovorans</name>
    <name type="common">Pseudomonas oleovorans</name>
    <dbReference type="NCBI Taxonomy" id="301"/>
    <lineage>
        <taxon>Bacteria</taxon>
        <taxon>Pseudomonadati</taxon>
        <taxon>Pseudomonadota</taxon>
        <taxon>Gammaproteobacteria</taxon>
        <taxon>Pseudomonadales</taxon>
        <taxon>Pseudomonadaceae</taxon>
        <taxon>Ectopseudomonas</taxon>
    </lineage>
</organism>
<sequence length="455" mass="51636">MKLQLALSLALTGLSACAFAAVTSEEAAELGKSLTPWGAIQAGNAEGTIPAYEGGLRQAPAGFKPDSGFWVDPFKDEKPLFRITAANAEQYADQLSEGQKELLRKNPDTWYMDIYPSHRTTAYPQEVVDATIRNATTCKIEKDGLAVSPDCRGGLPFPIPKTGNEVMWNQQLRYKIGSGYATTSASNSWVVDSNGQVTKVAEQATFEETPYYQVTQADRDPQMYARVYSRNDFPARRSGEVIVLSDYLDPQAKPRRSFSYTPGQRRIKLAPEFAFDTPVASQGGVTLFDELQMFSGSQTRFDYKLVGRKEMFIPYNAYKFYFDCKEEQQFLKNHANPACERWELHRVWVVEATLKPGQRHVYSKRTYYLDEDTFGIGLYDAWDRSGALYRAIFLSGVQLYDKDIPYNVKNVVYDFNKGMYALLNDAHKGGYRFFDKPYSEREMNPESIVARETQR</sequence>
<dbReference type="Pfam" id="PF07044">
    <property type="entry name" value="DUF1329"/>
    <property type="match status" value="1"/>
</dbReference>
<evidence type="ECO:0000313" key="2">
    <source>
        <dbReference type="EMBL" id="RRW39241.1"/>
    </source>
</evidence>
<gene>
    <name evidence="2" type="ORF">EGJ44_00260</name>
</gene>
<evidence type="ECO:0000313" key="3">
    <source>
        <dbReference type="Proteomes" id="UP000272833"/>
    </source>
</evidence>
<name>A0A3R8W5L0_ECTOL</name>
<proteinExistence type="predicted"/>
<dbReference type="InterPro" id="IPR010752">
    <property type="entry name" value="DUF1329"/>
</dbReference>
<feature type="signal peptide" evidence="1">
    <location>
        <begin position="1"/>
        <end position="20"/>
    </location>
</feature>
<evidence type="ECO:0000256" key="1">
    <source>
        <dbReference type="SAM" id="SignalP"/>
    </source>
</evidence>